<evidence type="ECO:0000313" key="7">
    <source>
        <dbReference type="Proteomes" id="UP000504638"/>
    </source>
</evidence>
<dbReference type="EMBL" id="ML975151">
    <property type="protein sequence ID" value="KAF1815426.1"/>
    <property type="molecule type" value="Genomic_DNA"/>
</dbReference>
<dbReference type="PANTHER" id="PTHR46505">
    <property type="entry name" value="OXIDOREDUCTASE NAD-BINDING DOMAIN-CONTAINING PROTEIN 1"/>
    <property type="match status" value="1"/>
</dbReference>
<dbReference type="AlphaFoldDB" id="A0A6G1GBV8"/>
<dbReference type="CDD" id="cd00322">
    <property type="entry name" value="FNR_like"/>
    <property type="match status" value="1"/>
</dbReference>
<dbReference type="Pfam" id="PF00175">
    <property type="entry name" value="NAD_binding_1"/>
    <property type="match status" value="1"/>
</dbReference>
<dbReference type="PANTHER" id="PTHR46505:SF1">
    <property type="entry name" value="OXIDOREDUCTASE NAD-BINDING DOMAIN-CONTAINING PROTEIN 1"/>
    <property type="match status" value="1"/>
</dbReference>
<dbReference type="InterPro" id="IPR001433">
    <property type="entry name" value="OxRdtase_FAD/NAD-bd"/>
</dbReference>
<evidence type="ECO:0000256" key="4">
    <source>
        <dbReference type="SAM" id="MobiDB-lite"/>
    </source>
</evidence>
<dbReference type="PROSITE" id="PS51384">
    <property type="entry name" value="FAD_FR"/>
    <property type="match status" value="1"/>
</dbReference>
<reference evidence="8" key="2">
    <citation type="submission" date="2020-04" db="EMBL/GenBank/DDBJ databases">
        <authorList>
            <consortium name="NCBI Genome Project"/>
        </authorList>
    </citation>
    <scope>NUCLEOTIDE SEQUENCE</scope>
    <source>
        <strain evidence="8">CBS 781.70</strain>
    </source>
</reference>
<reference evidence="6 8" key="1">
    <citation type="submission" date="2020-01" db="EMBL/GenBank/DDBJ databases">
        <authorList>
            <consortium name="DOE Joint Genome Institute"/>
            <person name="Haridas S."/>
            <person name="Albert R."/>
            <person name="Binder M."/>
            <person name="Bloem J."/>
            <person name="Labutti K."/>
            <person name="Salamov A."/>
            <person name="Andreopoulos B."/>
            <person name="Baker S.E."/>
            <person name="Barry K."/>
            <person name="Bills G."/>
            <person name="Bluhm B.H."/>
            <person name="Cannon C."/>
            <person name="Castanera R."/>
            <person name="Culley D.E."/>
            <person name="Daum C."/>
            <person name="Ezra D."/>
            <person name="Gonzalez J.B."/>
            <person name="Henrissat B."/>
            <person name="Kuo A."/>
            <person name="Liang C."/>
            <person name="Lipzen A."/>
            <person name="Lutzoni F."/>
            <person name="Magnuson J."/>
            <person name="Mondo S."/>
            <person name="Nolan M."/>
            <person name="Ohm R."/>
            <person name="Pangilinan J."/>
            <person name="Park H.-J."/>
            <person name="Ramirez L."/>
            <person name="Alfaro M."/>
            <person name="Sun H."/>
            <person name="Tritt A."/>
            <person name="Yoshinaga Y."/>
            <person name="Zwiers L.-H."/>
            <person name="Turgeon B.G."/>
            <person name="Goodwin S.B."/>
            <person name="Spatafora J.W."/>
            <person name="Crous P.W."/>
            <person name="Grigoriev I.V."/>
        </authorList>
    </citation>
    <scope>NUCLEOTIDE SEQUENCE</scope>
    <source>
        <strain evidence="6 8">CBS 781.70</strain>
    </source>
</reference>
<evidence type="ECO:0000256" key="2">
    <source>
        <dbReference type="ARBA" id="ARBA00023027"/>
    </source>
</evidence>
<evidence type="ECO:0000259" key="5">
    <source>
        <dbReference type="PROSITE" id="PS51384"/>
    </source>
</evidence>
<evidence type="ECO:0000313" key="6">
    <source>
        <dbReference type="EMBL" id="KAF1815426.1"/>
    </source>
</evidence>
<reference evidence="8" key="3">
    <citation type="submission" date="2025-04" db="UniProtKB">
        <authorList>
            <consortium name="RefSeq"/>
        </authorList>
    </citation>
    <scope>IDENTIFICATION</scope>
    <source>
        <strain evidence="8">CBS 781.70</strain>
    </source>
</reference>
<dbReference type="InterPro" id="IPR017927">
    <property type="entry name" value="FAD-bd_FR_type"/>
</dbReference>
<dbReference type="OrthoDB" id="436496at2759"/>
<sequence>MYTSKQNLPHEERTASEPRGSDLHTVKIRSVKQVNQDIRVFKLGIESGPGIQFRPGQWLDVHVPSVPKAGGFTITSPPEAALPPEDNDHAGPYLELAIQYSSENPPVDWLWQPPDILMHQNLNVRVGGSFVWPPAEIPPETIEGAIFVAGGVGINPLISMLTHLSISGPFPRKVHIIYSTKCEPLISPPEILFLPRLIALADRHPSDLYLQLHVTSIERAKSSVEKLWACDHLRLQFGRVKRVAIANVVEGWRREEVSPKRSVGYVCGPPAMTDKMVKCLKDMGLPKERVFCEKWW</sequence>
<dbReference type="GeneID" id="54421126"/>
<keyword evidence="1" id="KW-0560">Oxidoreductase</keyword>
<dbReference type="Gene3D" id="3.40.50.80">
    <property type="entry name" value="Nucleotide-binding domain of ferredoxin-NADP reductase (FNR) module"/>
    <property type="match status" value="1"/>
</dbReference>
<dbReference type="Gene3D" id="2.40.30.10">
    <property type="entry name" value="Translation factors"/>
    <property type="match status" value="1"/>
</dbReference>
<feature type="region of interest" description="Disordered" evidence="4">
    <location>
        <begin position="1"/>
        <end position="23"/>
    </location>
</feature>
<dbReference type="Proteomes" id="UP000504638">
    <property type="component" value="Unplaced"/>
</dbReference>
<evidence type="ECO:0000313" key="8">
    <source>
        <dbReference type="RefSeq" id="XP_033537057.1"/>
    </source>
</evidence>
<dbReference type="GO" id="GO:0005739">
    <property type="term" value="C:mitochondrion"/>
    <property type="evidence" value="ECO:0007669"/>
    <property type="project" value="TreeGrafter"/>
</dbReference>
<evidence type="ECO:0000256" key="3">
    <source>
        <dbReference type="ARBA" id="ARBA00040516"/>
    </source>
</evidence>
<name>A0A6G1GBV8_9PEZI</name>
<feature type="domain" description="FAD-binding FR-type" evidence="5">
    <location>
        <begin position="21"/>
        <end position="176"/>
    </location>
</feature>
<proteinExistence type="predicted"/>
<dbReference type="InterPro" id="IPR017938">
    <property type="entry name" value="Riboflavin_synthase-like_b-brl"/>
</dbReference>
<dbReference type="InterPro" id="IPR039261">
    <property type="entry name" value="FNR_nucleotide-bd"/>
</dbReference>
<evidence type="ECO:0000256" key="1">
    <source>
        <dbReference type="ARBA" id="ARBA00023002"/>
    </source>
</evidence>
<dbReference type="InterPro" id="IPR052128">
    <property type="entry name" value="Oxidoreductase_NAD-binding"/>
</dbReference>
<dbReference type="SUPFAM" id="SSF63380">
    <property type="entry name" value="Riboflavin synthase domain-like"/>
    <property type="match status" value="1"/>
</dbReference>
<dbReference type="RefSeq" id="XP_033537057.1">
    <property type="nucleotide sequence ID" value="XM_033680556.1"/>
</dbReference>
<keyword evidence="2" id="KW-0520">NAD</keyword>
<feature type="compositionally biased region" description="Basic and acidic residues" evidence="4">
    <location>
        <begin position="8"/>
        <end position="23"/>
    </location>
</feature>
<gene>
    <name evidence="6 8" type="ORF">P152DRAFT_464288</name>
</gene>
<protein>
    <recommendedName>
        <fullName evidence="3">Oxidoreductase NAD-binding domain-containing protein 1</fullName>
    </recommendedName>
</protein>
<organism evidence="6">
    <name type="scientific">Eremomyces bilateralis CBS 781.70</name>
    <dbReference type="NCBI Taxonomy" id="1392243"/>
    <lineage>
        <taxon>Eukaryota</taxon>
        <taxon>Fungi</taxon>
        <taxon>Dikarya</taxon>
        <taxon>Ascomycota</taxon>
        <taxon>Pezizomycotina</taxon>
        <taxon>Dothideomycetes</taxon>
        <taxon>Dothideomycetes incertae sedis</taxon>
        <taxon>Eremomycetales</taxon>
        <taxon>Eremomycetaceae</taxon>
        <taxon>Eremomyces</taxon>
    </lineage>
</organism>
<dbReference type="GO" id="GO:0016491">
    <property type="term" value="F:oxidoreductase activity"/>
    <property type="evidence" value="ECO:0007669"/>
    <property type="project" value="UniProtKB-KW"/>
</dbReference>
<keyword evidence="7" id="KW-1185">Reference proteome</keyword>
<dbReference type="SUPFAM" id="SSF52343">
    <property type="entry name" value="Ferredoxin reductase-like, C-terminal NADP-linked domain"/>
    <property type="match status" value="1"/>
</dbReference>
<accession>A0A6G1GBV8</accession>